<dbReference type="Gene3D" id="1.10.10.10">
    <property type="entry name" value="Winged helix-like DNA-binding domain superfamily/Winged helix DNA-binding domain"/>
    <property type="match status" value="1"/>
</dbReference>
<feature type="domain" description="HTH hxlR-type" evidence="4">
    <location>
        <begin position="11"/>
        <end position="108"/>
    </location>
</feature>
<organism evidence="5 6">
    <name type="scientific">Gordonia polyisoprenivorans</name>
    <dbReference type="NCBI Taxonomy" id="84595"/>
    <lineage>
        <taxon>Bacteria</taxon>
        <taxon>Bacillati</taxon>
        <taxon>Actinomycetota</taxon>
        <taxon>Actinomycetes</taxon>
        <taxon>Mycobacteriales</taxon>
        <taxon>Gordoniaceae</taxon>
        <taxon>Gordonia</taxon>
    </lineage>
</organism>
<dbReference type="GO" id="GO:0003677">
    <property type="term" value="F:DNA binding"/>
    <property type="evidence" value="ECO:0007669"/>
    <property type="project" value="UniProtKB-KW"/>
</dbReference>
<accession>A0A846WN14</accession>
<keyword evidence="3" id="KW-0804">Transcription</keyword>
<dbReference type="EMBL" id="JAAXPC010000008">
    <property type="protein sequence ID" value="NKY02992.1"/>
    <property type="molecule type" value="Genomic_DNA"/>
</dbReference>
<dbReference type="PANTHER" id="PTHR33204:SF18">
    <property type="entry name" value="TRANSCRIPTIONAL REGULATORY PROTEIN"/>
    <property type="match status" value="1"/>
</dbReference>
<comment type="caution">
    <text evidence="5">The sequence shown here is derived from an EMBL/GenBank/DDBJ whole genome shotgun (WGS) entry which is preliminary data.</text>
</comment>
<gene>
    <name evidence="5" type="ORF">HGA05_15590</name>
</gene>
<evidence type="ECO:0000256" key="2">
    <source>
        <dbReference type="ARBA" id="ARBA00023125"/>
    </source>
</evidence>
<keyword evidence="1" id="KW-0805">Transcription regulation</keyword>
<reference evidence="5 6" key="1">
    <citation type="submission" date="2020-04" db="EMBL/GenBank/DDBJ databases">
        <title>MicrobeNet Type strains.</title>
        <authorList>
            <person name="Nicholson A.C."/>
        </authorList>
    </citation>
    <scope>NUCLEOTIDE SEQUENCE [LARGE SCALE GENOMIC DNA]</scope>
    <source>
        <strain evidence="5 6">ATCC BAA-14</strain>
    </source>
</reference>
<dbReference type="RefSeq" id="WP_006368749.1">
    <property type="nucleotide sequence ID" value="NZ_CP073075.1"/>
</dbReference>
<keyword evidence="2" id="KW-0238">DNA-binding</keyword>
<dbReference type="Pfam" id="PF01638">
    <property type="entry name" value="HxlR"/>
    <property type="match status" value="1"/>
</dbReference>
<name>A0A846WN14_9ACTN</name>
<proteinExistence type="predicted"/>
<dbReference type="PROSITE" id="PS51118">
    <property type="entry name" value="HTH_HXLR"/>
    <property type="match status" value="1"/>
</dbReference>
<evidence type="ECO:0000313" key="6">
    <source>
        <dbReference type="Proteomes" id="UP000563898"/>
    </source>
</evidence>
<dbReference type="Proteomes" id="UP000563898">
    <property type="component" value="Unassembled WGS sequence"/>
</dbReference>
<dbReference type="SUPFAM" id="SSF46785">
    <property type="entry name" value="Winged helix' DNA-binding domain"/>
    <property type="match status" value="1"/>
</dbReference>
<evidence type="ECO:0000256" key="3">
    <source>
        <dbReference type="ARBA" id="ARBA00023163"/>
    </source>
</evidence>
<dbReference type="InterPro" id="IPR036388">
    <property type="entry name" value="WH-like_DNA-bd_sf"/>
</dbReference>
<dbReference type="PANTHER" id="PTHR33204">
    <property type="entry name" value="TRANSCRIPTIONAL REGULATOR, MARR FAMILY"/>
    <property type="match status" value="1"/>
</dbReference>
<protein>
    <submittedName>
        <fullName evidence="5">Helix-turn-helix transcriptional regulator</fullName>
    </submittedName>
</protein>
<dbReference type="AlphaFoldDB" id="A0A846WN14"/>
<evidence type="ECO:0000256" key="1">
    <source>
        <dbReference type="ARBA" id="ARBA00023015"/>
    </source>
</evidence>
<dbReference type="InterPro" id="IPR036390">
    <property type="entry name" value="WH_DNA-bd_sf"/>
</dbReference>
<dbReference type="InterPro" id="IPR002577">
    <property type="entry name" value="HTH_HxlR"/>
</dbReference>
<sequence>MRRASFSGMNCSVAQTLEVVGEWWTLLIIRDALFGVTRFDDFSTRLGIARNVLTQRLDTLVEHGILIRDPYQDNPVRYDYRLTDKGRDLWTVINALRQWGDKWSAPDGAPVELVHTGCGHTTTLEPVCSECGEHVDRGSVTVRRGPGAGPNSPLPER</sequence>
<evidence type="ECO:0000259" key="4">
    <source>
        <dbReference type="PROSITE" id="PS51118"/>
    </source>
</evidence>
<evidence type="ECO:0000313" key="5">
    <source>
        <dbReference type="EMBL" id="NKY02992.1"/>
    </source>
</evidence>